<dbReference type="Gene3D" id="3.30.70.330">
    <property type="match status" value="1"/>
</dbReference>
<dbReference type="AlphaFoldDB" id="A0AAV6K838"/>
<keyword evidence="3 6" id="KW-0863">Zinc-finger</keyword>
<evidence type="ECO:0000256" key="6">
    <source>
        <dbReference type="PROSITE-ProRule" id="PRU00723"/>
    </source>
</evidence>
<dbReference type="InterPro" id="IPR035979">
    <property type="entry name" value="RBD_domain_sf"/>
</dbReference>
<dbReference type="Pfam" id="PF00076">
    <property type="entry name" value="RRM_1"/>
    <property type="match status" value="1"/>
</dbReference>
<dbReference type="PROSITE" id="PS50102">
    <property type="entry name" value="RRM"/>
    <property type="match status" value="1"/>
</dbReference>
<reference evidence="10" key="1">
    <citation type="submission" date="2020-08" db="EMBL/GenBank/DDBJ databases">
        <title>Plant Genome Project.</title>
        <authorList>
            <person name="Zhang R.-G."/>
        </authorList>
    </citation>
    <scope>NUCLEOTIDE SEQUENCE</scope>
    <source>
        <strain evidence="10">WSP0</strain>
        <tissue evidence="10">Leaf</tissue>
    </source>
</reference>
<gene>
    <name evidence="10" type="ORF">RHGRI_014108</name>
</gene>
<organism evidence="10 11">
    <name type="scientific">Rhododendron griersonianum</name>
    <dbReference type="NCBI Taxonomy" id="479676"/>
    <lineage>
        <taxon>Eukaryota</taxon>
        <taxon>Viridiplantae</taxon>
        <taxon>Streptophyta</taxon>
        <taxon>Embryophyta</taxon>
        <taxon>Tracheophyta</taxon>
        <taxon>Spermatophyta</taxon>
        <taxon>Magnoliopsida</taxon>
        <taxon>eudicotyledons</taxon>
        <taxon>Gunneridae</taxon>
        <taxon>Pentapetalae</taxon>
        <taxon>asterids</taxon>
        <taxon>Ericales</taxon>
        <taxon>Ericaceae</taxon>
        <taxon>Ericoideae</taxon>
        <taxon>Rhodoreae</taxon>
        <taxon>Rhododendron</taxon>
    </lineage>
</organism>
<dbReference type="InterPro" id="IPR000571">
    <property type="entry name" value="Znf_CCCH"/>
</dbReference>
<feature type="domain" description="C3H1-type" evidence="9">
    <location>
        <begin position="213"/>
        <end position="241"/>
    </location>
</feature>
<dbReference type="EMBL" id="JACTNZ010000005">
    <property type="protein sequence ID" value="KAG5548646.1"/>
    <property type="molecule type" value="Genomic_DNA"/>
</dbReference>
<dbReference type="PANTHER" id="PTHR12620">
    <property type="entry name" value="U2 SNRNP AUXILIARY FACTOR, SMALL SUBUNIT"/>
    <property type="match status" value="1"/>
</dbReference>
<evidence type="ECO:0000259" key="8">
    <source>
        <dbReference type="PROSITE" id="PS50102"/>
    </source>
</evidence>
<keyword evidence="2" id="KW-0677">Repeat</keyword>
<dbReference type="GO" id="GO:0008270">
    <property type="term" value="F:zinc ion binding"/>
    <property type="evidence" value="ECO:0007669"/>
    <property type="project" value="UniProtKB-KW"/>
</dbReference>
<keyword evidence="1 6" id="KW-0479">Metal-binding</keyword>
<feature type="compositionally biased region" description="Basic and acidic residues" evidence="7">
    <location>
        <begin position="104"/>
        <end position="124"/>
    </location>
</feature>
<feature type="compositionally biased region" description="Basic and acidic residues" evidence="7">
    <location>
        <begin position="38"/>
        <end position="86"/>
    </location>
</feature>
<dbReference type="InterPro" id="IPR012677">
    <property type="entry name" value="Nucleotide-bd_a/b_plait_sf"/>
</dbReference>
<feature type="compositionally biased region" description="Basic and acidic residues" evidence="7">
    <location>
        <begin position="640"/>
        <end position="663"/>
    </location>
</feature>
<feature type="compositionally biased region" description="Basic and acidic residues" evidence="7">
    <location>
        <begin position="729"/>
        <end position="746"/>
    </location>
</feature>
<dbReference type="GO" id="GO:0003723">
    <property type="term" value="F:RNA binding"/>
    <property type="evidence" value="ECO:0007669"/>
    <property type="project" value="UniProtKB-UniRule"/>
</dbReference>
<evidence type="ECO:0000256" key="3">
    <source>
        <dbReference type="ARBA" id="ARBA00022771"/>
    </source>
</evidence>
<sequence>MAEKIAGVEQQSAAGNVAGSRIERRKAAKKEKRRQKRKELAVKELEEEEARLNDPEEQRMIQLQEEREKERVERERREFEEHERVFLEALAAKRKADDEEEEEERRRKALEDESKQKQVGHKDENSDDDWEYIEEGPPEIIWQGNEIIVKKKKVRVKRKDTAHQIKKEDPNGPTSNPLPPQSEAFADYRNGFVASAQQLLDNVARQTPNFGTEQDKNHCPFHLKTGACRFGSRCNRIHFYPDKSCTLLIKNMYSGPGLAWEQDEGLEVCNEVIHFVELYLPCGIGDLRLVTIRTQQVFGLQGPCTDEEVERSYEEFYEDVHTEFLKFGEIVNFKVCKNGSSHLRGNVYIHYKSLDSALAAYHSINGRYFAGKQGKDVLRSCEATNAQGWIVKCGDEEVDPVSGLTWEVIGEATGSDEVLQPRRSTRNVGVRELDEEDFVSKDDTEEEVDEDFEFDSDGDQVTCEFIGVTKWKVAICGEYTKSRKTCSRGTKCNFIHCFCNPGGDYEWADVDRPPPKYWANKMAALFGYSEEYGYDNRIEQEERNSSKMRTADPDRCFNEVCLEQNQLGQNPLSRAHKMSAPSYSAHCASGMANSNFKVYYRRYRSRERDSSRSRYKEYDARSSRLFNGHHSGSRIAIEVLDEKNRGEMNTKNSRESKNRRTQDSDSEGDWPSKDGGEDRHQSNTRKNMRNRIEVLETQDFRVDRDRRDRHHISTRDSSQHHNKVLSPDISKEKRDHDNDCREEDKNRHHRQMRKRSRHSSEGLGSIDEYANSVRKSKDENNRKESDFEKVEPPKVKKRHRSSRGDRSSMEPSETNASAEGLKSDGYNETISSGDGERTKLREIADMNEVGHKKLRERYSLRHQTSCRDSSSDESSYETQSSRLYSPRSKSHDSAYYSNEDLDKQSRWESDKTDLEKHRESERKTSSGDFD</sequence>
<feature type="domain" description="C3H1-type" evidence="9">
    <location>
        <begin position="470"/>
        <end position="499"/>
    </location>
</feature>
<feature type="region of interest" description="Disordered" evidence="7">
    <location>
        <begin position="159"/>
        <end position="184"/>
    </location>
</feature>
<dbReference type="SUPFAM" id="SSF54928">
    <property type="entry name" value="RNA-binding domain, RBD"/>
    <property type="match status" value="1"/>
</dbReference>
<evidence type="ECO:0000313" key="11">
    <source>
        <dbReference type="Proteomes" id="UP000823749"/>
    </source>
</evidence>
<dbReference type="InterPro" id="IPR000504">
    <property type="entry name" value="RRM_dom"/>
</dbReference>
<dbReference type="Proteomes" id="UP000823749">
    <property type="component" value="Chromosome 5"/>
</dbReference>
<evidence type="ECO:0000313" key="10">
    <source>
        <dbReference type="EMBL" id="KAG5548646.1"/>
    </source>
</evidence>
<feature type="zinc finger region" description="C3H1-type" evidence="6">
    <location>
        <begin position="213"/>
        <end position="241"/>
    </location>
</feature>
<dbReference type="GO" id="GO:0089701">
    <property type="term" value="C:U2AF complex"/>
    <property type="evidence" value="ECO:0007669"/>
    <property type="project" value="InterPro"/>
</dbReference>
<evidence type="ECO:0000256" key="4">
    <source>
        <dbReference type="ARBA" id="ARBA00022833"/>
    </source>
</evidence>
<accession>A0AAV6K838</accession>
<dbReference type="GO" id="GO:0000398">
    <property type="term" value="P:mRNA splicing, via spliceosome"/>
    <property type="evidence" value="ECO:0007669"/>
    <property type="project" value="InterPro"/>
</dbReference>
<keyword evidence="5" id="KW-0694">RNA-binding</keyword>
<feature type="compositionally biased region" description="Low complexity" evidence="7">
    <location>
        <begin position="866"/>
        <end position="882"/>
    </location>
</feature>
<dbReference type="PRINTS" id="PR01848">
    <property type="entry name" value="U2AUXFACTOR"/>
</dbReference>
<feature type="compositionally biased region" description="Basic and acidic residues" evidence="7">
    <location>
        <begin position="775"/>
        <end position="794"/>
    </location>
</feature>
<feature type="region of interest" description="Disordered" evidence="7">
    <location>
        <begin position="637"/>
        <end position="930"/>
    </location>
</feature>
<feature type="zinc finger region" description="C3H1-type" evidence="6">
    <location>
        <begin position="470"/>
        <end position="499"/>
    </location>
</feature>
<feature type="compositionally biased region" description="Basic and acidic residues" evidence="7">
    <location>
        <begin position="690"/>
        <end position="719"/>
    </location>
</feature>
<dbReference type="SMART" id="SM00361">
    <property type="entry name" value="RRM_1"/>
    <property type="match status" value="1"/>
</dbReference>
<keyword evidence="4 6" id="KW-0862">Zinc</keyword>
<dbReference type="SMART" id="SM00356">
    <property type="entry name" value="ZnF_C3H1"/>
    <property type="match status" value="2"/>
</dbReference>
<comment type="caution">
    <text evidence="10">The sequence shown here is derived from an EMBL/GenBank/DDBJ whole genome shotgun (WGS) entry which is preliminary data.</text>
</comment>
<dbReference type="PROSITE" id="PS50103">
    <property type="entry name" value="ZF_C3H1"/>
    <property type="match status" value="2"/>
</dbReference>
<feature type="domain" description="RRM" evidence="8">
    <location>
        <begin position="293"/>
        <end position="377"/>
    </location>
</feature>
<evidence type="ECO:0000256" key="5">
    <source>
        <dbReference type="PROSITE-ProRule" id="PRU00176"/>
    </source>
</evidence>
<feature type="compositionally biased region" description="Basic and acidic residues" evidence="7">
    <location>
        <begin position="834"/>
        <end position="859"/>
    </location>
</feature>
<dbReference type="Pfam" id="PF00642">
    <property type="entry name" value="zf-CCCH"/>
    <property type="match status" value="1"/>
</dbReference>
<proteinExistence type="predicted"/>
<name>A0AAV6K838_9ERIC</name>
<evidence type="ECO:0000256" key="2">
    <source>
        <dbReference type="ARBA" id="ARBA00022737"/>
    </source>
</evidence>
<feature type="compositionally biased region" description="Basic and acidic residues" evidence="7">
    <location>
        <begin position="670"/>
        <end position="681"/>
    </location>
</feature>
<feature type="compositionally biased region" description="Basic residues" evidence="7">
    <location>
        <begin position="23"/>
        <end position="37"/>
    </location>
</feature>
<keyword evidence="11" id="KW-1185">Reference proteome</keyword>
<evidence type="ECO:0000256" key="1">
    <source>
        <dbReference type="ARBA" id="ARBA00022723"/>
    </source>
</evidence>
<dbReference type="InterPro" id="IPR009145">
    <property type="entry name" value="U2AF_small"/>
</dbReference>
<protein>
    <submittedName>
        <fullName evidence="10">Uncharacterized protein</fullName>
    </submittedName>
</protein>
<feature type="compositionally biased region" description="Basic residues" evidence="7">
    <location>
        <begin position="747"/>
        <end position="757"/>
    </location>
</feature>
<dbReference type="InterPro" id="IPR003954">
    <property type="entry name" value="RRM_euk-type"/>
</dbReference>
<feature type="compositionally biased region" description="Basic and acidic residues" evidence="7">
    <location>
        <begin position="900"/>
        <end position="930"/>
    </location>
</feature>
<evidence type="ECO:0000259" key="9">
    <source>
        <dbReference type="PROSITE" id="PS50103"/>
    </source>
</evidence>
<feature type="compositionally biased region" description="Basic and acidic residues" evidence="7">
    <location>
        <begin position="159"/>
        <end position="170"/>
    </location>
</feature>
<evidence type="ECO:0000256" key="7">
    <source>
        <dbReference type="SAM" id="MobiDB-lite"/>
    </source>
</evidence>
<feature type="region of interest" description="Disordered" evidence="7">
    <location>
        <begin position="1"/>
        <end position="130"/>
    </location>
</feature>